<feature type="binding site" evidence="6">
    <location>
        <position position="14"/>
    </location>
    <ligand>
        <name>ATP</name>
        <dbReference type="ChEBI" id="CHEBI:30616"/>
    </ligand>
</feature>
<evidence type="ECO:0000256" key="7">
    <source>
        <dbReference type="RuleBase" id="RU003835"/>
    </source>
</evidence>
<gene>
    <name evidence="6" type="primary">ackA</name>
    <name evidence="8" type="ORF">BN533_00073</name>
</gene>
<reference evidence="8" key="1">
    <citation type="submission" date="2012-11" db="EMBL/GenBank/DDBJ databases">
        <title>Dependencies among metagenomic species, viruses, plasmids and units of genetic variation.</title>
        <authorList>
            <person name="Nielsen H.B."/>
            <person name="Almeida M."/>
            <person name="Juncker A.S."/>
            <person name="Rasmussen S."/>
            <person name="Li J."/>
            <person name="Sunagawa S."/>
            <person name="Plichta D."/>
            <person name="Gautier L."/>
            <person name="Le Chatelier E."/>
            <person name="Peletier E."/>
            <person name="Bonde I."/>
            <person name="Nielsen T."/>
            <person name="Manichanh C."/>
            <person name="Arumugam M."/>
            <person name="Batto J."/>
            <person name="Santos M.B.Q.D."/>
            <person name="Blom N."/>
            <person name="Borruel N."/>
            <person name="Burgdorf K.S."/>
            <person name="Boumezbeur F."/>
            <person name="Casellas F."/>
            <person name="Dore J."/>
            <person name="Guarner F."/>
            <person name="Hansen T."/>
            <person name="Hildebrand F."/>
            <person name="Kaas R.S."/>
            <person name="Kennedy S."/>
            <person name="Kristiansen K."/>
            <person name="Kultima J.R."/>
            <person name="Leonard P."/>
            <person name="Levenez F."/>
            <person name="Lund O."/>
            <person name="Moumen B."/>
            <person name="Le Paslier D."/>
            <person name="Pons N."/>
            <person name="Pedersen O."/>
            <person name="Prifti E."/>
            <person name="Qin J."/>
            <person name="Raes J."/>
            <person name="Tap J."/>
            <person name="Tims S."/>
            <person name="Ussery D.W."/>
            <person name="Yamada T."/>
            <person name="MetaHit consortium"/>
            <person name="Renault P."/>
            <person name="Sicheritz-Ponten T."/>
            <person name="Bork P."/>
            <person name="Wang J."/>
            <person name="Brunak S."/>
            <person name="Ehrlich S.D."/>
        </authorList>
    </citation>
    <scope>NUCLEOTIDE SEQUENCE [LARGE SCALE GENOMIC DNA]</scope>
</reference>
<dbReference type="InterPro" id="IPR023865">
    <property type="entry name" value="Aliphatic_acid_kinase_CS"/>
</dbReference>
<feature type="binding site" evidence="6">
    <location>
        <position position="384"/>
    </location>
    <ligand>
        <name>Mg(2+)</name>
        <dbReference type="ChEBI" id="CHEBI:18420"/>
    </ligand>
</feature>
<organism evidence="8">
    <name type="scientific">Phascolarctobacterium faecium</name>
    <dbReference type="NCBI Taxonomy" id="33025"/>
    <lineage>
        <taxon>Bacteria</taxon>
        <taxon>Bacillati</taxon>
        <taxon>Bacillota</taxon>
        <taxon>Negativicutes</taxon>
        <taxon>Acidaminococcales</taxon>
        <taxon>Acidaminococcaceae</taxon>
        <taxon>Phascolarctobacterium</taxon>
    </lineage>
</organism>
<keyword evidence="6" id="KW-0963">Cytoplasm</keyword>
<keyword evidence="5 6" id="KW-0067">ATP-binding</keyword>
<keyword evidence="3 6" id="KW-0547">Nucleotide-binding</keyword>
<dbReference type="AlphaFoldDB" id="R6IHQ4"/>
<comment type="catalytic activity">
    <reaction evidence="6">
        <text>acetate + ATP = acetyl phosphate + ADP</text>
        <dbReference type="Rhea" id="RHEA:11352"/>
        <dbReference type="ChEBI" id="CHEBI:22191"/>
        <dbReference type="ChEBI" id="CHEBI:30089"/>
        <dbReference type="ChEBI" id="CHEBI:30616"/>
        <dbReference type="ChEBI" id="CHEBI:456216"/>
        <dbReference type="EC" id="2.7.2.1"/>
    </reaction>
</comment>
<dbReference type="Pfam" id="PF00871">
    <property type="entry name" value="Acetate_kinase"/>
    <property type="match status" value="1"/>
</dbReference>
<dbReference type="SUPFAM" id="SSF53067">
    <property type="entry name" value="Actin-like ATPase domain"/>
    <property type="match status" value="2"/>
</dbReference>
<dbReference type="EMBL" id="CBDS010000071">
    <property type="protein sequence ID" value="CDB46044.1"/>
    <property type="molecule type" value="Genomic_DNA"/>
</dbReference>
<dbReference type="GO" id="GO:0006083">
    <property type="term" value="P:acetate metabolic process"/>
    <property type="evidence" value="ECO:0007669"/>
    <property type="project" value="TreeGrafter"/>
</dbReference>
<dbReference type="PRINTS" id="PR00471">
    <property type="entry name" value="ACETATEKNASE"/>
</dbReference>
<evidence type="ECO:0000256" key="6">
    <source>
        <dbReference type="HAMAP-Rule" id="MF_00020"/>
    </source>
</evidence>
<comment type="cofactor">
    <cofactor evidence="6">
        <name>Mg(2+)</name>
        <dbReference type="ChEBI" id="CHEBI:18420"/>
    </cofactor>
    <cofactor evidence="6">
        <name>Mn(2+)</name>
        <dbReference type="ChEBI" id="CHEBI:29035"/>
    </cofactor>
    <text evidence="6">Mg(2+). Can also accept Mn(2+).</text>
</comment>
<dbReference type="PROSITE" id="PS01075">
    <property type="entry name" value="ACETATE_KINASE_1"/>
    <property type="match status" value="1"/>
</dbReference>
<protein>
    <recommendedName>
        <fullName evidence="6">Acetate kinase</fullName>
        <ecNumber evidence="6">2.7.2.1</ecNumber>
    </recommendedName>
    <alternativeName>
        <fullName evidence="6">Acetokinase</fullName>
    </alternativeName>
</protein>
<dbReference type="EC" id="2.7.2.1" evidence="6"/>
<evidence type="ECO:0000256" key="5">
    <source>
        <dbReference type="ARBA" id="ARBA00022840"/>
    </source>
</evidence>
<feature type="binding site" evidence="6">
    <location>
        <begin position="208"/>
        <end position="212"/>
    </location>
    <ligand>
        <name>ATP</name>
        <dbReference type="ChEBI" id="CHEBI:30616"/>
    </ligand>
</feature>
<feature type="binding site" evidence="6">
    <location>
        <position position="91"/>
    </location>
    <ligand>
        <name>substrate</name>
    </ligand>
</feature>
<feature type="binding site" evidence="6">
    <location>
        <begin position="331"/>
        <end position="335"/>
    </location>
    <ligand>
        <name>ATP</name>
        <dbReference type="ChEBI" id="CHEBI:30616"/>
    </ligand>
</feature>
<dbReference type="PANTHER" id="PTHR21060:SF15">
    <property type="entry name" value="ACETATE KINASE-RELATED"/>
    <property type="match status" value="1"/>
</dbReference>
<dbReference type="STRING" id="1262914.BN533_00073"/>
<feature type="binding site" evidence="6">
    <location>
        <position position="7"/>
    </location>
    <ligand>
        <name>Mg(2+)</name>
        <dbReference type="ChEBI" id="CHEBI:18420"/>
    </ligand>
</feature>
<evidence type="ECO:0000256" key="2">
    <source>
        <dbReference type="ARBA" id="ARBA00022679"/>
    </source>
</evidence>
<dbReference type="RefSeq" id="WP_021716977.1">
    <property type="nucleotide sequence ID" value="NZ_CAUCQA010000015.1"/>
</dbReference>
<evidence type="ECO:0000256" key="4">
    <source>
        <dbReference type="ARBA" id="ARBA00022777"/>
    </source>
</evidence>
<evidence type="ECO:0000256" key="3">
    <source>
        <dbReference type="ARBA" id="ARBA00022741"/>
    </source>
</evidence>
<dbReference type="HAMAP" id="MF_00020">
    <property type="entry name" value="Acetate_kinase"/>
    <property type="match status" value="1"/>
</dbReference>
<feature type="active site" description="Proton donor/acceptor" evidence="6">
    <location>
        <position position="148"/>
    </location>
</feature>
<dbReference type="NCBIfam" id="TIGR00016">
    <property type="entry name" value="ackA"/>
    <property type="match status" value="1"/>
</dbReference>
<dbReference type="UniPathway" id="UPA00340">
    <property type="reaction ID" value="UER00458"/>
</dbReference>
<comment type="subunit">
    <text evidence="6">Homodimer.</text>
</comment>
<comment type="function">
    <text evidence="6">Catalyzes the formation of acetyl phosphate from acetate and ATP. Can also catalyze the reverse reaction.</text>
</comment>
<dbReference type="GO" id="GO:0008776">
    <property type="term" value="F:acetate kinase activity"/>
    <property type="evidence" value="ECO:0007669"/>
    <property type="project" value="UniProtKB-UniRule"/>
</dbReference>
<dbReference type="GO" id="GO:0000287">
    <property type="term" value="F:magnesium ion binding"/>
    <property type="evidence" value="ECO:0007669"/>
    <property type="project" value="UniProtKB-UniRule"/>
</dbReference>
<dbReference type="InterPro" id="IPR000890">
    <property type="entry name" value="Aliphatic_acid_kin_short-chain"/>
</dbReference>
<proteinExistence type="inferred from homology"/>
<dbReference type="CDD" id="cd24010">
    <property type="entry name" value="ASKHA_NBD_AcK_PK"/>
    <property type="match status" value="1"/>
</dbReference>
<dbReference type="PIRSF" id="PIRSF000722">
    <property type="entry name" value="Acetate_prop_kin"/>
    <property type="match status" value="1"/>
</dbReference>
<dbReference type="eggNOG" id="COG0282">
    <property type="taxonomic scope" value="Bacteria"/>
</dbReference>
<keyword evidence="6" id="KW-0460">Magnesium</keyword>
<dbReference type="PANTHER" id="PTHR21060">
    <property type="entry name" value="ACETATE KINASE"/>
    <property type="match status" value="1"/>
</dbReference>
<dbReference type="Gene3D" id="3.30.420.40">
    <property type="match status" value="2"/>
</dbReference>
<dbReference type="InterPro" id="IPR004372">
    <property type="entry name" value="Ac/propionate_kinase"/>
</dbReference>
<accession>R6IHQ4</accession>
<evidence type="ECO:0000313" key="8">
    <source>
        <dbReference type="EMBL" id="CDB46044.1"/>
    </source>
</evidence>
<keyword evidence="4 6" id="KW-0418">Kinase</keyword>
<keyword evidence="2 6" id="KW-0808">Transferase</keyword>
<comment type="pathway">
    <text evidence="6">Metabolic intermediate biosynthesis; acetyl-CoA biosynthesis; acetyl-CoA from acetate: step 1/2.</text>
</comment>
<dbReference type="GO" id="GO:0005737">
    <property type="term" value="C:cytoplasm"/>
    <property type="evidence" value="ECO:0007669"/>
    <property type="project" value="UniProtKB-SubCell"/>
</dbReference>
<feature type="binding site" evidence="6">
    <location>
        <begin position="283"/>
        <end position="285"/>
    </location>
    <ligand>
        <name>ATP</name>
        <dbReference type="ChEBI" id="CHEBI:30616"/>
    </ligand>
</feature>
<dbReference type="GO" id="GO:0005524">
    <property type="term" value="F:ATP binding"/>
    <property type="evidence" value="ECO:0007669"/>
    <property type="project" value="UniProtKB-KW"/>
</dbReference>
<feature type="site" description="Transition state stabilizer" evidence="6">
    <location>
        <position position="241"/>
    </location>
</feature>
<sequence>MKVLVINCGSSSIKFQLLEMENEMLLAKGQVERIGMDGSLLKFLGKHEYVIEIKRTIPDHKTGIQLILESIVQENYGVIASLEEIECIGHRVVHGGERFKESVVINDEVLKTISSCITIAPLHNPVNLEGIKICQDLFPGVMQVAVFDTAFHQTIPETAYLYGLPYELYIKYGIRRYGFHGISHQYVADTLAQKIGRALKKMKIITCHLGNGASVAAVKDGRSIDTSMGFTPLEGLIMGTRSGEIDPAIIPFIMEQEDMTGKQVYRYLNNKSGILGLSGLSSDFRDLESAAKIGDQRAQMAIDVFAYQVRKYIGSYVVAMGGLDAIVFTAGLGENSPYMRAKICSGLEVVGAHLDLKKNEVRGEDADLSKFDSDVAIWTILTNEELMIARETKKLFAVKQ</sequence>
<evidence type="ECO:0000256" key="1">
    <source>
        <dbReference type="ARBA" id="ARBA00008748"/>
    </source>
</evidence>
<comment type="similarity">
    <text evidence="1 6 7">Belongs to the acetokinase family.</text>
</comment>
<comment type="subcellular location">
    <subcellularLocation>
        <location evidence="6">Cytoplasm</location>
    </subcellularLocation>
</comment>
<comment type="caution">
    <text evidence="8">The sequence shown here is derived from an EMBL/GenBank/DDBJ whole genome shotgun (WGS) entry which is preliminary data.</text>
</comment>
<name>R6IHQ4_9FIRM</name>
<keyword evidence="6" id="KW-0479">Metal-binding</keyword>
<dbReference type="GO" id="GO:0006085">
    <property type="term" value="P:acetyl-CoA biosynthetic process"/>
    <property type="evidence" value="ECO:0007669"/>
    <property type="project" value="UniProtKB-UniRule"/>
</dbReference>
<dbReference type="HOGENOM" id="CLU_020352_0_1_9"/>
<feature type="site" description="Transition state stabilizer" evidence="6">
    <location>
        <position position="180"/>
    </location>
</feature>
<dbReference type="PROSITE" id="PS01076">
    <property type="entry name" value="ACETATE_KINASE_2"/>
    <property type="match status" value="1"/>
</dbReference>
<dbReference type="InterPro" id="IPR043129">
    <property type="entry name" value="ATPase_NBD"/>
</dbReference>